<organism evidence="1 2">
    <name type="scientific">Flavobacterium sufflavum</name>
    <dbReference type="NCBI Taxonomy" id="1921138"/>
    <lineage>
        <taxon>Bacteria</taxon>
        <taxon>Pseudomonadati</taxon>
        <taxon>Bacteroidota</taxon>
        <taxon>Flavobacteriia</taxon>
        <taxon>Flavobacteriales</taxon>
        <taxon>Flavobacteriaceae</taxon>
        <taxon>Flavobacterium</taxon>
    </lineage>
</organism>
<protein>
    <submittedName>
        <fullName evidence="1">Uncharacterized protein</fullName>
    </submittedName>
</protein>
<evidence type="ECO:0000313" key="1">
    <source>
        <dbReference type="EMBL" id="RVT76522.1"/>
    </source>
</evidence>
<reference evidence="1 2" key="1">
    <citation type="submission" date="2019-01" db="EMBL/GenBank/DDBJ databases">
        <authorList>
            <person name="Chen W.-M."/>
        </authorList>
    </citation>
    <scope>NUCLEOTIDE SEQUENCE [LARGE SCALE GENOMIC DNA]</scope>
    <source>
        <strain evidence="1 2">BBQ-12</strain>
    </source>
</reference>
<sequence>MKKNFSILFTLLFLQTWSQENKSLEYQKKTFDEANEYLKKLEYSSAAGAFQYVNELNPKNEIGKIALKKSDSLRPIARQKLKESLIGKWKLAETGSNWGMEKTQDTLIEKILIIDENKFHFYEKNVKTKEIKLVKSEKMNFSKGINENFYSYEFVFSDNQIWYFSVNPKTNKLRQVNTGEDKEIGRSEIVCGNLELYYTRILY</sequence>
<keyword evidence="2" id="KW-1185">Reference proteome</keyword>
<gene>
    <name evidence="1" type="ORF">EOD40_08435</name>
</gene>
<comment type="caution">
    <text evidence="1">The sequence shown here is derived from an EMBL/GenBank/DDBJ whole genome shotgun (WGS) entry which is preliminary data.</text>
</comment>
<dbReference type="OrthoDB" id="1347471at2"/>
<evidence type="ECO:0000313" key="2">
    <source>
        <dbReference type="Proteomes" id="UP000285211"/>
    </source>
</evidence>
<accession>A0A3S2U2V4</accession>
<name>A0A3S2U2V4_9FLAO</name>
<proteinExistence type="predicted"/>
<dbReference type="RefSeq" id="WP_128194559.1">
    <property type="nucleotide sequence ID" value="NZ_SACJ01000004.1"/>
</dbReference>
<dbReference type="Proteomes" id="UP000285211">
    <property type="component" value="Unassembled WGS sequence"/>
</dbReference>
<dbReference type="EMBL" id="SACJ01000004">
    <property type="protein sequence ID" value="RVT76522.1"/>
    <property type="molecule type" value="Genomic_DNA"/>
</dbReference>
<dbReference type="AlphaFoldDB" id="A0A3S2U2V4"/>